<dbReference type="AlphaFoldDB" id="A0A540LUF3"/>
<dbReference type="PANTHER" id="PTHR42938">
    <property type="entry name" value="FORMATE DEHYDROGENASE 1"/>
    <property type="match status" value="1"/>
</dbReference>
<accession>A0A540LUF3</accession>
<feature type="transmembrane region" description="Helical" evidence="1">
    <location>
        <begin position="416"/>
        <end position="439"/>
    </location>
</feature>
<organism evidence="2 3">
    <name type="scientific">Malus baccata</name>
    <name type="common">Siberian crab apple</name>
    <name type="synonym">Pyrus baccata</name>
    <dbReference type="NCBI Taxonomy" id="106549"/>
    <lineage>
        <taxon>Eukaryota</taxon>
        <taxon>Viridiplantae</taxon>
        <taxon>Streptophyta</taxon>
        <taxon>Embryophyta</taxon>
        <taxon>Tracheophyta</taxon>
        <taxon>Spermatophyta</taxon>
        <taxon>Magnoliopsida</taxon>
        <taxon>eudicotyledons</taxon>
        <taxon>Gunneridae</taxon>
        <taxon>Pentapetalae</taxon>
        <taxon>rosids</taxon>
        <taxon>fabids</taxon>
        <taxon>Rosales</taxon>
        <taxon>Rosaceae</taxon>
        <taxon>Amygdaloideae</taxon>
        <taxon>Maleae</taxon>
        <taxon>Malus</taxon>
    </lineage>
</organism>
<comment type="caution">
    <text evidence="2">The sequence shown here is derived from an EMBL/GenBank/DDBJ whole genome shotgun (WGS) entry which is preliminary data.</text>
</comment>
<dbReference type="GO" id="GO:0004617">
    <property type="term" value="F:phosphoglycerate dehydrogenase activity"/>
    <property type="evidence" value="ECO:0007669"/>
    <property type="project" value="TreeGrafter"/>
</dbReference>
<keyword evidence="1" id="KW-1133">Transmembrane helix</keyword>
<dbReference type="Proteomes" id="UP000315295">
    <property type="component" value="Unassembled WGS sequence"/>
</dbReference>
<dbReference type="PANTHER" id="PTHR42938:SF11">
    <property type="entry name" value="ERYTHRONATE-4-PHOSPHATE DEHYDROGENASE FAMILY PROTEIN"/>
    <property type="match status" value="1"/>
</dbReference>
<gene>
    <name evidence="2" type="ORF">C1H46_024294</name>
</gene>
<feature type="transmembrane region" description="Helical" evidence="1">
    <location>
        <begin position="278"/>
        <end position="301"/>
    </location>
</feature>
<keyword evidence="1" id="KW-0812">Transmembrane</keyword>
<keyword evidence="3" id="KW-1185">Reference proteome</keyword>
<evidence type="ECO:0008006" key="4">
    <source>
        <dbReference type="Google" id="ProtNLM"/>
    </source>
</evidence>
<name>A0A540LUF3_MALBA</name>
<feature type="transmembrane region" description="Helical" evidence="1">
    <location>
        <begin position="321"/>
        <end position="341"/>
    </location>
</feature>
<dbReference type="EMBL" id="VIEB01000460">
    <property type="protein sequence ID" value="TQD90130.1"/>
    <property type="molecule type" value="Genomic_DNA"/>
</dbReference>
<proteinExistence type="predicted"/>
<evidence type="ECO:0000256" key="1">
    <source>
        <dbReference type="SAM" id="Phobius"/>
    </source>
</evidence>
<evidence type="ECO:0000313" key="2">
    <source>
        <dbReference type="EMBL" id="TQD90130.1"/>
    </source>
</evidence>
<keyword evidence="1" id="KW-0472">Membrane</keyword>
<evidence type="ECO:0000313" key="3">
    <source>
        <dbReference type="Proteomes" id="UP000315295"/>
    </source>
</evidence>
<sequence length="451" mass="50700">MDGSNEVSSNGEVENHALQIIRYSPYQPCSKLPSSWFDLRVFYVRISNFKVDDSTPKFLTLHHIPVSPDTLLEVNGAKTSIHSEGVSSHLRRDRVDKKSEEATFVNTDSIRLTGSARFEVYDKDDLILSGVLEMSNSNGFIGESKNNVKRWSMNCESDISACTGFLKGKHLCGAELTAPTIEVYITGCFSGTPIILTKTLQLHFRKKHNRKSTLGAIPEYETTECQKDVSPGVDMEVAEYRNYKPENEDEYNNMYWRRTEYMDGEDGELSWFNAGVRVGVGIGLGVCLGVGIGVGLLVRTYQTTTNRILSYGTWVLWVGHSFQVMGLYSTCPFCLLFHILVGVRLTLASSNETWGWSVVVGPTFCWVVVDSILKVAEYRNYKPENEDEYNNMYWRRTEYMDGEDGELSWFNAGVRVGVGIGLGVCLGVGIGVGLLVRTYQTTTRTFKRRLL</sequence>
<protein>
    <recommendedName>
        <fullName evidence="4">Erythronate-4-phosphate dehydrogenase family protein</fullName>
    </recommendedName>
</protein>
<reference evidence="2 3" key="1">
    <citation type="journal article" date="2019" name="G3 (Bethesda)">
        <title>Sequencing of a Wild Apple (Malus baccata) Genome Unravels the Differences Between Cultivated and Wild Apple Species Regarding Disease Resistance and Cold Tolerance.</title>
        <authorList>
            <person name="Chen X."/>
        </authorList>
    </citation>
    <scope>NUCLEOTIDE SEQUENCE [LARGE SCALE GENOMIC DNA]</scope>
    <source>
        <strain evidence="3">cv. Shandingzi</strain>
        <tissue evidence="2">Leaves</tissue>
    </source>
</reference>
<dbReference type="STRING" id="106549.A0A540LUF3"/>